<dbReference type="PANTHER" id="PTHR35385:SF2">
    <property type="entry name" value="PROTEIN B, PUTATIVE-RELATED"/>
    <property type="match status" value="1"/>
</dbReference>
<dbReference type="EMBL" id="CAKOFQ010006925">
    <property type="protein sequence ID" value="CAH1982690.1"/>
    <property type="molecule type" value="Genomic_DNA"/>
</dbReference>
<name>A0A9P0KRZ4_ACAOB</name>
<evidence type="ECO:0000259" key="2">
    <source>
        <dbReference type="PROSITE" id="PS50966"/>
    </source>
</evidence>
<dbReference type="Proteomes" id="UP001152888">
    <property type="component" value="Unassembled WGS sequence"/>
</dbReference>
<dbReference type="PANTHER" id="PTHR35385">
    <property type="entry name" value="PROTEIN B, PUTATIVE-RELATED-RELATED"/>
    <property type="match status" value="1"/>
</dbReference>
<dbReference type="InterPro" id="IPR007527">
    <property type="entry name" value="Znf_SWIM"/>
</dbReference>
<dbReference type="GO" id="GO:0008270">
    <property type="term" value="F:zinc ion binding"/>
    <property type="evidence" value="ECO:0007669"/>
    <property type="project" value="UniProtKB-KW"/>
</dbReference>
<gene>
    <name evidence="3" type="ORF">ACAOBT_LOCUS15152</name>
</gene>
<organism evidence="3 4">
    <name type="scientific">Acanthoscelides obtectus</name>
    <name type="common">Bean weevil</name>
    <name type="synonym">Bruchus obtectus</name>
    <dbReference type="NCBI Taxonomy" id="200917"/>
    <lineage>
        <taxon>Eukaryota</taxon>
        <taxon>Metazoa</taxon>
        <taxon>Ecdysozoa</taxon>
        <taxon>Arthropoda</taxon>
        <taxon>Hexapoda</taxon>
        <taxon>Insecta</taxon>
        <taxon>Pterygota</taxon>
        <taxon>Neoptera</taxon>
        <taxon>Endopterygota</taxon>
        <taxon>Coleoptera</taxon>
        <taxon>Polyphaga</taxon>
        <taxon>Cucujiformia</taxon>
        <taxon>Chrysomeloidea</taxon>
        <taxon>Chrysomelidae</taxon>
        <taxon>Bruchinae</taxon>
        <taxon>Bruchini</taxon>
        <taxon>Acanthoscelides</taxon>
    </lineage>
</organism>
<dbReference type="OrthoDB" id="6362223at2759"/>
<keyword evidence="1" id="KW-0863">Zinc-finger</keyword>
<comment type="caution">
    <text evidence="3">The sequence shown here is derived from an EMBL/GenBank/DDBJ whole genome shotgun (WGS) entry which is preliminary data.</text>
</comment>
<dbReference type="AlphaFoldDB" id="A0A9P0KRZ4"/>
<sequence>MDFSSVLNTDHREILHNMLPTGDGFEGIVLSSEPLTNGFSTKEYHCIHNTKPKRNTKPHEKHLNCNAKIIVTIKNKEMKRSNDVFLKKYPCEIFLRNTHNHSIYTSSALKFCPPCQQLQEEFKLLFTKGHSPSTAYSLFKDELYENHNQRYNAIVADGSIYWQMPNTEVEIECCTCFMGNRGGSCKHQLAVVTQFGLNSQQFHPTLINSDFKELLHKVVYGVNCEIEGWYLNLNDTKANEVVKIYNNLSAIEVPSCSSPDLHNIDINFNDIPPISTSEKDKIRGQLEHFVDLLMNRFENNFDECNQTILKFLKNVECCKTNSSLTSALCTFGKYNGTGLPKIKSGKNIQDGNRIGVQPTAIMRRKSGLGGRNIAQSGRPPKRLRLSDHAYSDDDDLYFIAMS</sequence>
<evidence type="ECO:0000256" key="1">
    <source>
        <dbReference type="PROSITE-ProRule" id="PRU00325"/>
    </source>
</evidence>
<accession>A0A9P0KRZ4</accession>
<proteinExistence type="predicted"/>
<feature type="domain" description="SWIM-type" evidence="2">
    <location>
        <begin position="165"/>
        <end position="196"/>
    </location>
</feature>
<keyword evidence="4" id="KW-1185">Reference proteome</keyword>
<dbReference type="PROSITE" id="PS50966">
    <property type="entry name" value="ZF_SWIM"/>
    <property type="match status" value="1"/>
</dbReference>
<evidence type="ECO:0000313" key="4">
    <source>
        <dbReference type="Proteomes" id="UP001152888"/>
    </source>
</evidence>
<protein>
    <recommendedName>
        <fullName evidence="2">SWIM-type domain-containing protein</fullName>
    </recommendedName>
</protein>
<reference evidence="3" key="1">
    <citation type="submission" date="2022-03" db="EMBL/GenBank/DDBJ databases">
        <authorList>
            <person name="Sayadi A."/>
        </authorList>
    </citation>
    <scope>NUCLEOTIDE SEQUENCE</scope>
</reference>
<keyword evidence="1" id="KW-0862">Zinc</keyword>
<evidence type="ECO:0000313" key="3">
    <source>
        <dbReference type="EMBL" id="CAH1982690.1"/>
    </source>
</evidence>
<keyword evidence="1" id="KW-0479">Metal-binding</keyword>